<dbReference type="InterPro" id="IPR012337">
    <property type="entry name" value="RNaseH-like_sf"/>
</dbReference>
<dbReference type="Gene3D" id="3.30.420.10">
    <property type="entry name" value="Ribonuclease H-like superfamily/Ribonuclease H"/>
    <property type="match status" value="1"/>
</dbReference>
<dbReference type="GO" id="GO:0015074">
    <property type="term" value="P:DNA integration"/>
    <property type="evidence" value="ECO:0007669"/>
    <property type="project" value="InterPro"/>
</dbReference>
<dbReference type="PROSITE" id="PS50994">
    <property type="entry name" value="INTEGRASE"/>
    <property type="match status" value="1"/>
</dbReference>
<reference evidence="2" key="2">
    <citation type="submission" date="2025-09" db="UniProtKB">
        <authorList>
            <consortium name="Ensembl"/>
        </authorList>
    </citation>
    <scope>IDENTIFICATION</scope>
</reference>
<dbReference type="InterPro" id="IPR050951">
    <property type="entry name" value="Retrovirus_Pol_polyprotein"/>
</dbReference>
<dbReference type="InterPro" id="IPR036397">
    <property type="entry name" value="RNaseH_sf"/>
</dbReference>
<organism evidence="2 3">
    <name type="scientific">Leptobrachium leishanense</name>
    <name type="common">Leishan spiny toad</name>
    <dbReference type="NCBI Taxonomy" id="445787"/>
    <lineage>
        <taxon>Eukaryota</taxon>
        <taxon>Metazoa</taxon>
        <taxon>Chordata</taxon>
        <taxon>Craniata</taxon>
        <taxon>Vertebrata</taxon>
        <taxon>Euteleostomi</taxon>
        <taxon>Amphibia</taxon>
        <taxon>Batrachia</taxon>
        <taxon>Anura</taxon>
        <taxon>Pelobatoidea</taxon>
        <taxon>Megophryidae</taxon>
        <taxon>Leptobrachium</taxon>
    </lineage>
</organism>
<dbReference type="PANTHER" id="PTHR37984">
    <property type="entry name" value="PROTEIN CBG26694"/>
    <property type="match status" value="1"/>
</dbReference>
<dbReference type="SUPFAM" id="SSF53098">
    <property type="entry name" value="Ribonuclease H-like"/>
    <property type="match status" value="1"/>
</dbReference>
<dbReference type="OrthoDB" id="9906983at2759"/>
<evidence type="ECO:0000313" key="3">
    <source>
        <dbReference type="Proteomes" id="UP000694569"/>
    </source>
</evidence>
<dbReference type="PANTHER" id="PTHR37984:SF12">
    <property type="entry name" value="RIBONUCLEASE H"/>
    <property type="match status" value="1"/>
</dbReference>
<dbReference type="InterPro" id="IPR056924">
    <property type="entry name" value="SH3_Tf2-1"/>
</dbReference>
<dbReference type="Proteomes" id="UP000694569">
    <property type="component" value="Unplaced"/>
</dbReference>
<dbReference type="AlphaFoldDB" id="A0A8C5QDM2"/>
<dbReference type="GeneTree" id="ENSGT01000000214408"/>
<accession>A0A8C5QDM2</accession>
<reference evidence="2" key="1">
    <citation type="submission" date="2025-08" db="UniProtKB">
        <authorList>
            <consortium name="Ensembl"/>
        </authorList>
    </citation>
    <scope>IDENTIFICATION</scope>
</reference>
<keyword evidence="3" id="KW-1185">Reference proteome</keyword>
<evidence type="ECO:0000259" key="1">
    <source>
        <dbReference type="PROSITE" id="PS50994"/>
    </source>
</evidence>
<protein>
    <recommendedName>
        <fullName evidence="1">Integrase catalytic domain-containing protein</fullName>
    </recommendedName>
</protein>
<name>A0A8C5QDM2_9ANUR</name>
<dbReference type="InterPro" id="IPR001584">
    <property type="entry name" value="Integrase_cat-core"/>
</dbReference>
<dbReference type="Pfam" id="PF24626">
    <property type="entry name" value="SH3_Tf2-1"/>
    <property type="match status" value="1"/>
</dbReference>
<proteinExistence type="predicted"/>
<evidence type="ECO:0000313" key="2">
    <source>
        <dbReference type="Ensembl" id="ENSLLEP00000036771.1"/>
    </source>
</evidence>
<sequence length="322" mass="37404">MLQDVQIYCHGCLVCAQFQPHGPTHRAPLQRKGFSLPWSDIQIDFIGPVTRSTRGNKYMLTVTCLFSKWIECLPAPNNTAETCAILLINHIFSRFGLPQRLESDRGSHFTSDVMTRMWKMLGVKRKLHIAYRAASSGSVERYNQSIVNVLKKFVKESGKDWDIKLPLVLMAIRATPSTATKMSPFELMTGRKMVLPQHLLYRTSDQNLINAVTTHQYIENLRHHLQQAFAFVQWNLEKAAVSNKTYYDLKTTKKEYEIDEKVYLYNFSRDRVKERKFLPSWKGPYSIIDKLSPVAYKIEIPKGKESIEKWVHINQLRVCHPR</sequence>
<dbReference type="Pfam" id="PF00665">
    <property type="entry name" value="rve"/>
    <property type="match status" value="1"/>
</dbReference>
<dbReference type="GO" id="GO:0003676">
    <property type="term" value="F:nucleic acid binding"/>
    <property type="evidence" value="ECO:0007669"/>
    <property type="project" value="InterPro"/>
</dbReference>
<feature type="domain" description="Integrase catalytic" evidence="1">
    <location>
        <begin position="33"/>
        <end position="192"/>
    </location>
</feature>
<dbReference type="FunFam" id="3.30.420.10:FF:000032">
    <property type="entry name" value="Retrovirus-related Pol polyprotein from transposon 297-like Protein"/>
    <property type="match status" value="1"/>
</dbReference>
<dbReference type="Ensembl" id="ENSLLET00000038192.1">
    <property type="protein sequence ID" value="ENSLLEP00000036771.1"/>
    <property type="gene ID" value="ENSLLEG00000023299.1"/>
</dbReference>